<dbReference type="VEuPathDB" id="FungiDB:HCDG_04617"/>
<dbReference type="Proteomes" id="UP000002624">
    <property type="component" value="Unassembled WGS sequence"/>
</dbReference>
<name>C6HF94_AJECH</name>
<protein>
    <submittedName>
        <fullName evidence="1">Uncharacterized protein</fullName>
    </submittedName>
</protein>
<gene>
    <name evidence="1" type="ORF">HCDG_04617</name>
</gene>
<proteinExistence type="predicted"/>
<evidence type="ECO:0000313" key="2">
    <source>
        <dbReference type="Proteomes" id="UP000002624"/>
    </source>
</evidence>
<dbReference type="AlphaFoldDB" id="C6HF94"/>
<accession>C6HF94</accession>
<reference evidence="2" key="1">
    <citation type="submission" date="2009-05" db="EMBL/GenBank/DDBJ databases">
        <title>The genome sequence of Ajellomyces capsulatus strain H143.</title>
        <authorList>
            <person name="Champion M."/>
            <person name="Cuomo C.A."/>
            <person name="Ma L.-J."/>
            <person name="Henn M.R."/>
            <person name="Sil A."/>
            <person name="Goldman B."/>
            <person name="Young S.K."/>
            <person name="Kodira C.D."/>
            <person name="Zeng Q."/>
            <person name="Koehrsen M."/>
            <person name="Alvarado L."/>
            <person name="Berlin A.M."/>
            <person name="Borenstein D."/>
            <person name="Chen Z."/>
            <person name="Engels R."/>
            <person name="Freedman E."/>
            <person name="Gellesch M."/>
            <person name="Goldberg J."/>
            <person name="Griggs A."/>
            <person name="Gujja S."/>
            <person name="Heiman D.I."/>
            <person name="Hepburn T.A."/>
            <person name="Howarth C."/>
            <person name="Jen D."/>
            <person name="Larson L."/>
            <person name="Lewis B."/>
            <person name="Mehta T."/>
            <person name="Park D."/>
            <person name="Pearson M."/>
            <person name="Roberts A."/>
            <person name="Saif S."/>
            <person name="Shea T.D."/>
            <person name="Shenoy N."/>
            <person name="Sisk P."/>
            <person name="Stolte C."/>
            <person name="Sykes S."/>
            <person name="Walk T."/>
            <person name="White J."/>
            <person name="Yandava C."/>
            <person name="Klein B."/>
            <person name="McEwen J.G."/>
            <person name="Puccia R."/>
            <person name="Goldman G.H."/>
            <person name="Felipe M.S."/>
            <person name="Nino-Vega G."/>
            <person name="San-Blas G."/>
            <person name="Taylor J.W."/>
            <person name="Mendoza L."/>
            <person name="Galagan J.E."/>
            <person name="Nusbaum C."/>
            <person name="Birren B.W."/>
        </authorList>
    </citation>
    <scope>NUCLEOTIDE SEQUENCE [LARGE SCALE GENOMIC DNA]</scope>
    <source>
        <strain evidence="2">H143</strain>
    </source>
</reference>
<dbReference type="EMBL" id="GG692424">
    <property type="protein sequence ID" value="EER40970.1"/>
    <property type="molecule type" value="Genomic_DNA"/>
</dbReference>
<sequence>MAYNVKSECHTWKARISHSRHFRTANAIIDISPGGGGPGKGEFRIHTSHALHPSVQPHSTAGAAARRRSLPRYILVSGRIPRNLATQHVESTQSRVSPT</sequence>
<organism evidence="1 2">
    <name type="scientific">Ajellomyces capsulatus (strain H143)</name>
    <name type="common">Darling's disease fungus</name>
    <name type="synonym">Histoplasma capsulatum</name>
    <dbReference type="NCBI Taxonomy" id="544712"/>
    <lineage>
        <taxon>Eukaryota</taxon>
        <taxon>Fungi</taxon>
        <taxon>Dikarya</taxon>
        <taxon>Ascomycota</taxon>
        <taxon>Pezizomycotina</taxon>
        <taxon>Eurotiomycetes</taxon>
        <taxon>Eurotiomycetidae</taxon>
        <taxon>Onygenales</taxon>
        <taxon>Ajellomycetaceae</taxon>
        <taxon>Histoplasma</taxon>
    </lineage>
</organism>
<dbReference type="HOGENOM" id="CLU_2319717_0_0_1"/>
<evidence type="ECO:0000313" key="1">
    <source>
        <dbReference type="EMBL" id="EER40970.1"/>
    </source>
</evidence>